<dbReference type="KEGG" id="ahw:NCTC11636_00547"/>
<dbReference type="AlphaFoldDB" id="A0A3S5EGX5"/>
<reference evidence="2 3" key="1">
    <citation type="submission" date="2018-12" db="EMBL/GenBank/DDBJ databases">
        <authorList>
            <consortium name="Pathogen Informatics"/>
        </authorList>
    </citation>
    <scope>NUCLEOTIDE SEQUENCE [LARGE SCALE GENOMIC DNA]</scope>
    <source>
        <strain evidence="2 3">NCTC11636</strain>
    </source>
</reference>
<dbReference type="RefSeq" id="WP_161512762.1">
    <property type="nucleotide sequence ID" value="NZ_LR134350.1"/>
</dbReference>
<feature type="region of interest" description="Disordered" evidence="1">
    <location>
        <begin position="1"/>
        <end position="41"/>
    </location>
</feature>
<dbReference type="Gene3D" id="1.25.40.10">
    <property type="entry name" value="Tetratricopeptide repeat domain"/>
    <property type="match status" value="4"/>
</dbReference>
<dbReference type="SUPFAM" id="SSF48452">
    <property type="entry name" value="TPR-like"/>
    <property type="match status" value="2"/>
</dbReference>
<accession>A0A3S5EGX5</accession>
<evidence type="ECO:0000313" key="2">
    <source>
        <dbReference type="EMBL" id="VEG26483.1"/>
    </source>
</evidence>
<gene>
    <name evidence="2" type="ORF">NCTC11636_00547</name>
</gene>
<name>A0A3S5EGX5_9ACTO</name>
<proteinExistence type="predicted"/>
<organism evidence="2 3">
    <name type="scientific">Actinomyces howellii</name>
    <dbReference type="NCBI Taxonomy" id="52771"/>
    <lineage>
        <taxon>Bacteria</taxon>
        <taxon>Bacillati</taxon>
        <taxon>Actinomycetota</taxon>
        <taxon>Actinomycetes</taxon>
        <taxon>Actinomycetales</taxon>
        <taxon>Actinomycetaceae</taxon>
        <taxon>Actinomyces</taxon>
    </lineage>
</organism>
<evidence type="ECO:0000256" key="1">
    <source>
        <dbReference type="SAM" id="MobiDB-lite"/>
    </source>
</evidence>
<dbReference type="InterPro" id="IPR011990">
    <property type="entry name" value="TPR-like_helical_dom_sf"/>
</dbReference>
<sequence length="880" mass="93493">MKVVTASRPNPPVPTDVVCEDRQTARSEDLEPSPHAEASVSPEQVREFFGHRLGLPIGTFLAACEGMLTAQDLHALVSRGGDSVTLGEVESFVAGELGRLLLPTDISRGKRTVMAYQLGHDMVLREVLRRVDPLSFGEGDDLEDEQWWAELRMRALRSSREAIVEWAWDLTNQYGWSDTTPSYLLSDGYQAVVRDVLGDEGVPELLAHSARNDEIVRRYGGAHRSLRAIDETAGALLTSSDSNLSERLLEDVLAIAEERARLARGSIYVPGLLSLSVDYFDLEPQVLLDRLLSIDDMNNRVDAIVEVLDSVIYGGQRRYYSECILKALDSVGEQEVVRADSVRISRATVLAGLGRMEEAESVVASVEAPACRSEAFVGVAWVLVEAGKTDQALEVATLAEEAAAAESALGRQAEALVGVARVLVEAGDKARALNAARLVDDPWLRAEALVGVARVLVEAGDSDGALGVATLAEEAAVAEPALGRRAEALVGVARVLVEAGDSDRALKVAVLAEEAAVESTLAWRAEALVGVARVLVEAGDSDRALEIATLAEEAAVESAPWFRAMALVGVARVLSGAGDTIKALEVAELAEEAAAESAPGLRVEALAGVVRVLAEAGDADKAAEVAELAKEKAFAEPDRLRRAMALVDVARVLAEAGDADKAMEVAELAGETSAEFDPWLRTAALAGIAGVLVEAGDPVKAAEVVELAGDTALSESDSLRRAEALVCVMQVLADASDAVQVLKVAELTKETAAVESDPWLRAEVLAGVARVLSEAGRAERVMSIVRDELRWADGVTERGGAAEYCGRLASICVDVADAPGVTEAEISEWHGSARGFLARSWLFGASVWEHFDVLSRVAPDLACRLIDARLLSGHTSVSGR</sequence>
<protein>
    <submittedName>
        <fullName evidence="2">ATP-dependent transcriptional regulator</fullName>
    </submittedName>
</protein>
<dbReference type="EMBL" id="LR134350">
    <property type="protein sequence ID" value="VEG26483.1"/>
    <property type="molecule type" value="Genomic_DNA"/>
</dbReference>
<evidence type="ECO:0000313" key="3">
    <source>
        <dbReference type="Proteomes" id="UP000266895"/>
    </source>
</evidence>
<dbReference type="Proteomes" id="UP000266895">
    <property type="component" value="Chromosome"/>
</dbReference>
<feature type="compositionally biased region" description="Basic and acidic residues" evidence="1">
    <location>
        <begin position="19"/>
        <end position="34"/>
    </location>
</feature>
<keyword evidence="3" id="KW-1185">Reference proteome</keyword>